<dbReference type="InterPro" id="IPR004000">
    <property type="entry name" value="Actin"/>
</dbReference>
<organism evidence="1 2">
    <name type="scientific">Helicostylum pulchrum</name>
    <dbReference type="NCBI Taxonomy" id="562976"/>
    <lineage>
        <taxon>Eukaryota</taxon>
        <taxon>Fungi</taxon>
        <taxon>Fungi incertae sedis</taxon>
        <taxon>Mucoromycota</taxon>
        <taxon>Mucoromycotina</taxon>
        <taxon>Mucoromycetes</taxon>
        <taxon>Mucorales</taxon>
        <taxon>Mucorineae</taxon>
        <taxon>Mucoraceae</taxon>
        <taxon>Helicostylum</taxon>
    </lineage>
</organism>
<dbReference type="Pfam" id="PF00022">
    <property type="entry name" value="Actin"/>
    <property type="match status" value="1"/>
</dbReference>
<evidence type="ECO:0000313" key="1">
    <source>
        <dbReference type="EMBL" id="GAA5796132.1"/>
    </source>
</evidence>
<proteinExistence type="predicted"/>
<dbReference type="SUPFAM" id="SSF53067">
    <property type="entry name" value="Actin-like ATPase domain"/>
    <property type="match status" value="1"/>
</dbReference>
<evidence type="ECO:0000313" key="2">
    <source>
        <dbReference type="Proteomes" id="UP001476247"/>
    </source>
</evidence>
<keyword evidence="2" id="KW-1185">Reference proteome</keyword>
<comment type="caution">
    <text evidence="1">The sequence shown here is derived from an EMBL/GenBank/DDBJ whole genome shotgun (WGS) entry which is preliminary data.</text>
</comment>
<dbReference type="Gene3D" id="3.30.420.40">
    <property type="match status" value="1"/>
</dbReference>
<protein>
    <submittedName>
        <fullName evidence="1">Uncharacterized protein</fullName>
    </submittedName>
</protein>
<dbReference type="Proteomes" id="UP001476247">
    <property type="component" value="Unassembled WGS sequence"/>
</dbReference>
<dbReference type="EMBL" id="BAABUJ010000005">
    <property type="protein sequence ID" value="GAA5796132.1"/>
    <property type="molecule type" value="Genomic_DNA"/>
</dbReference>
<sequence length="156" mass="17386">MFEWYYRVHGHHIYEMASTGDAAHNINRSNHASTFEITSEDSIVDFYDLCTVPSTLLRLTTIVAELVCAISIYSLYSKNVIVIGGNTFFPGFTKILSNDLPMMVSGINVCDTGSQIERTSNSWLGSSMLAYLGTVNQLCISKKEYEESVNSILFVC</sequence>
<reference evidence="1 2" key="1">
    <citation type="submission" date="2024-04" db="EMBL/GenBank/DDBJ databases">
        <title>genome sequences of Mucor flavus KT1a and Helicostylum pulchrum KT1b strains isolation_sourced from the surface of a dry-aged beef.</title>
        <authorList>
            <person name="Toyotome T."/>
            <person name="Hosono M."/>
            <person name="Torimaru M."/>
            <person name="Fukuda K."/>
            <person name="Mikami N."/>
        </authorList>
    </citation>
    <scope>NUCLEOTIDE SEQUENCE [LARGE SCALE GENOMIC DNA]</scope>
    <source>
        <strain evidence="1 2">KT1b</strain>
    </source>
</reference>
<accession>A0ABP9XPV4</accession>
<dbReference type="InterPro" id="IPR043129">
    <property type="entry name" value="ATPase_NBD"/>
</dbReference>
<name>A0ABP9XPV4_9FUNG</name>
<gene>
    <name evidence="1" type="ORF">HPULCUR_001501</name>
</gene>